<reference evidence="2" key="1">
    <citation type="journal article" date="2015" name="Proc. Natl. Acad. Sci. U.S.A.">
        <title>Genome sequencing of adzuki bean (Vigna angularis) provides insight into high starch and low fat accumulation and domestication.</title>
        <authorList>
            <person name="Yang K."/>
            <person name="Tian Z."/>
            <person name="Chen C."/>
            <person name="Luo L."/>
            <person name="Zhao B."/>
            <person name="Wang Z."/>
            <person name="Yu L."/>
            <person name="Li Y."/>
            <person name="Sun Y."/>
            <person name="Li W."/>
            <person name="Chen Y."/>
            <person name="Li Y."/>
            <person name="Zhang Y."/>
            <person name="Ai D."/>
            <person name="Zhao J."/>
            <person name="Shang C."/>
            <person name="Ma Y."/>
            <person name="Wu B."/>
            <person name="Wang M."/>
            <person name="Gao L."/>
            <person name="Sun D."/>
            <person name="Zhang P."/>
            <person name="Guo F."/>
            <person name="Wang W."/>
            <person name="Li Y."/>
            <person name="Wang J."/>
            <person name="Varshney R.K."/>
            <person name="Wang J."/>
            <person name="Ling H.Q."/>
            <person name="Wan P."/>
        </authorList>
    </citation>
    <scope>NUCLEOTIDE SEQUENCE</scope>
    <source>
        <strain evidence="2">cv. Jingnong 6</strain>
    </source>
</reference>
<dbReference type="Gramene" id="KOM33266">
    <property type="protein sequence ID" value="KOM33266"/>
    <property type="gene ID" value="LR48_Vigan01g282200"/>
</dbReference>
<gene>
    <name evidence="1" type="ORF">LR48_Vigan01g282200</name>
</gene>
<name>A0A0L9TRZ5_PHAAN</name>
<dbReference type="EMBL" id="CM003371">
    <property type="protein sequence ID" value="KOM33266.1"/>
    <property type="molecule type" value="Genomic_DNA"/>
</dbReference>
<proteinExistence type="predicted"/>
<evidence type="ECO:0000313" key="1">
    <source>
        <dbReference type="EMBL" id="KOM33266.1"/>
    </source>
</evidence>
<protein>
    <submittedName>
        <fullName evidence="1">Uncharacterized protein</fullName>
    </submittedName>
</protein>
<accession>A0A0L9TRZ5</accession>
<organism evidence="1 2">
    <name type="scientific">Phaseolus angularis</name>
    <name type="common">Azuki bean</name>
    <name type="synonym">Vigna angularis</name>
    <dbReference type="NCBI Taxonomy" id="3914"/>
    <lineage>
        <taxon>Eukaryota</taxon>
        <taxon>Viridiplantae</taxon>
        <taxon>Streptophyta</taxon>
        <taxon>Embryophyta</taxon>
        <taxon>Tracheophyta</taxon>
        <taxon>Spermatophyta</taxon>
        <taxon>Magnoliopsida</taxon>
        <taxon>eudicotyledons</taxon>
        <taxon>Gunneridae</taxon>
        <taxon>Pentapetalae</taxon>
        <taxon>rosids</taxon>
        <taxon>fabids</taxon>
        <taxon>Fabales</taxon>
        <taxon>Fabaceae</taxon>
        <taxon>Papilionoideae</taxon>
        <taxon>50 kb inversion clade</taxon>
        <taxon>NPAAA clade</taxon>
        <taxon>indigoferoid/millettioid clade</taxon>
        <taxon>Phaseoleae</taxon>
        <taxon>Vigna</taxon>
    </lineage>
</organism>
<evidence type="ECO:0000313" key="2">
    <source>
        <dbReference type="Proteomes" id="UP000053144"/>
    </source>
</evidence>
<sequence length="109" mass="11686">MKNQNSAEASPGAPGLLGLERQCIMTVMRLSPPPSGGLSANFADRTDLSYLTQRCEELDIFGCPNTTSLIWSFWRRARSCGNSPSSSLGLLPSSISTIVVSLSSPFMES</sequence>
<dbReference type="AlphaFoldDB" id="A0A0L9TRZ5"/>
<dbReference type="Proteomes" id="UP000053144">
    <property type="component" value="Chromosome 1"/>
</dbReference>